<keyword evidence="3" id="KW-0862">Zinc</keyword>
<organism evidence="9 10">
    <name type="scientific">Rhizoctonia solani</name>
    <dbReference type="NCBI Taxonomy" id="456999"/>
    <lineage>
        <taxon>Eukaryota</taxon>
        <taxon>Fungi</taxon>
        <taxon>Dikarya</taxon>
        <taxon>Basidiomycota</taxon>
        <taxon>Agaricomycotina</taxon>
        <taxon>Agaricomycetes</taxon>
        <taxon>Cantharellales</taxon>
        <taxon>Ceratobasidiaceae</taxon>
        <taxon>Rhizoctonia</taxon>
    </lineage>
</organism>
<dbReference type="PANTHER" id="PTHR47172">
    <property type="entry name" value="OS01G0976800 PROTEIN"/>
    <property type="match status" value="1"/>
</dbReference>
<dbReference type="Gene3D" id="3.30.50.10">
    <property type="entry name" value="Erythroid Transcription Factor GATA-1, subunit A"/>
    <property type="match status" value="1"/>
</dbReference>
<feature type="region of interest" description="Disordered" evidence="7">
    <location>
        <begin position="364"/>
        <end position="421"/>
    </location>
</feature>
<dbReference type="InterPro" id="IPR013088">
    <property type="entry name" value="Znf_NHR/GATA"/>
</dbReference>
<sequence>MAPTLNELPGEYSGQTPPLSSSSSHHDPREGELSDTYQLPTNPSSSQHRPYSDTYQTPTNPSSPQHHVQQLGYPSQPPYYAPYNQPTTQRNTVQMPYSYQPYSPMSGPSTAQLNQAPYPASPYVGNYGVQSQPVLSSHRVDSFYYTQSTPSPTTPTITEGSYGHHYMPFRQARIGLSYPDAGQPSSAQLPTALEIPQHPVSSDQKIAGHQARGEEVKYDSQLATNYRRIISTVSQASPSPTADSPGRSFETPVVEDMLHQAVEGLRYLNPTKAEQYVPSGFGAQPVASGAVASEGSSETVFVRYYEDGRTEVNPTKKKKRERKGTTQCASCHVTSTPEWRRGPLGPRTLCNACGLVYAKLMKKRAKEEEKLSPESSSLRARSKGKSRELTEESEEDREQGSDDTSSPMAGPSGMSGGAYPP</sequence>
<feature type="compositionally biased region" description="Polar residues" evidence="7">
    <location>
        <begin position="35"/>
        <end position="68"/>
    </location>
</feature>
<evidence type="ECO:0000259" key="8">
    <source>
        <dbReference type="PROSITE" id="PS50114"/>
    </source>
</evidence>
<feature type="region of interest" description="Disordered" evidence="7">
    <location>
        <begin position="1"/>
        <end position="88"/>
    </location>
</feature>
<keyword evidence="2 6" id="KW-0863">Zinc-finger</keyword>
<comment type="caution">
    <text evidence="9">The sequence shown here is derived from an EMBL/GenBank/DDBJ whole genome shotgun (WGS) entry which is preliminary data.</text>
</comment>
<dbReference type="PANTHER" id="PTHR47172:SF24">
    <property type="entry name" value="GATA ZINC FINGER DOMAIN-CONTAINING PROTEIN 14-RELATED"/>
    <property type="match status" value="1"/>
</dbReference>
<name>A0A8H3CAI9_9AGAM</name>
<dbReference type="EMBL" id="CAJMWV010003082">
    <property type="protein sequence ID" value="CAE6475866.1"/>
    <property type="molecule type" value="Genomic_DNA"/>
</dbReference>
<dbReference type="GO" id="GO:0008270">
    <property type="term" value="F:zinc ion binding"/>
    <property type="evidence" value="ECO:0007669"/>
    <property type="project" value="UniProtKB-KW"/>
</dbReference>
<dbReference type="InterPro" id="IPR000679">
    <property type="entry name" value="Znf_GATA"/>
</dbReference>
<dbReference type="AlphaFoldDB" id="A0A8H3CAI9"/>
<evidence type="ECO:0000313" key="9">
    <source>
        <dbReference type="EMBL" id="CAE6475866.1"/>
    </source>
</evidence>
<dbReference type="OrthoDB" id="2162994at2759"/>
<dbReference type="PROSITE" id="PS00344">
    <property type="entry name" value="GATA_ZN_FINGER_1"/>
    <property type="match status" value="1"/>
</dbReference>
<dbReference type="GO" id="GO:0006355">
    <property type="term" value="P:regulation of DNA-templated transcription"/>
    <property type="evidence" value="ECO:0007669"/>
    <property type="project" value="InterPro"/>
</dbReference>
<proteinExistence type="predicted"/>
<evidence type="ECO:0000256" key="2">
    <source>
        <dbReference type="ARBA" id="ARBA00022771"/>
    </source>
</evidence>
<dbReference type="Pfam" id="PF00320">
    <property type="entry name" value="GATA"/>
    <property type="match status" value="1"/>
</dbReference>
<dbReference type="Proteomes" id="UP000663831">
    <property type="component" value="Unassembled WGS sequence"/>
</dbReference>
<keyword evidence="5" id="KW-0804">Transcription</keyword>
<dbReference type="GO" id="GO:0043565">
    <property type="term" value="F:sequence-specific DNA binding"/>
    <property type="evidence" value="ECO:0007669"/>
    <property type="project" value="InterPro"/>
</dbReference>
<evidence type="ECO:0000256" key="3">
    <source>
        <dbReference type="ARBA" id="ARBA00022833"/>
    </source>
</evidence>
<keyword evidence="1" id="KW-0479">Metal-binding</keyword>
<protein>
    <recommendedName>
        <fullName evidence="8">GATA-type domain-containing protein</fullName>
    </recommendedName>
</protein>
<evidence type="ECO:0000256" key="6">
    <source>
        <dbReference type="PROSITE-ProRule" id="PRU00094"/>
    </source>
</evidence>
<evidence type="ECO:0000256" key="5">
    <source>
        <dbReference type="ARBA" id="ARBA00023163"/>
    </source>
</evidence>
<evidence type="ECO:0000256" key="1">
    <source>
        <dbReference type="ARBA" id="ARBA00022723"/>
    </source>
</evidence>
<evidence type="ECO:0000256" key="7">
    <source>
        <dbReference type="SAM" id="MobiDB-lite"/>
    </source>
</evidence>
<dbReference type="PROSITE" id="PS50114">
    <property type="entry name" value="GATA_ZN_FINGER_2"/>
    <property type="match status" value="1"/>
</dbReference>
<feature type="domain" description="GATA-type" evidence="8">
    <location>
        <begin position="322"/>
        <end position="381"/>
    </location>
</feature>
<reference evidence="9" key="1">
    <citation type="submission" date="2021-01" db="EMBL/GenBank/DDBJ databases">
        <authorList>
            <person name="Kaushik A."/>
        </authorList>
    </citation>
    <scope>NUCLEOTIDE SEQUENCE</scope>
    <source>
        <strain evidence="9">AG3-1AP</strain>
    </source>
</reference>
<keyword evidence="4" id="KW-0805">Transcription regulation</keyword>
<gene>
    <name evidence="9" type="ORF">RDB_LOCUS92214</name>
</gene>
<evidence type="ECO:0000313" key="10">
    <source>
        <dbReference type="Proteomes" id="UP000663831"/>
    </source>
</evidence>
<dbReference type="SUPFAM" id="SSF57716">
    <property type="entry name" value="Glucocorticoid receptor-like (DNA-binding domain)"/>
    <property type="match status" value="1"/>
</dbReference>
<evidence type="ECO:0000256" key="4">
    <source>
        <dbReference type="ARBA" id="ARBA00023015"/>
    </source>
</evidence>
<dbReference type="CDD" id="cd00202">
    <property type="entry name" value="ZnF_GATA"/>
    <property type="match status" value="1"/>
</dbReference>
<accession>A0A8H3CAI9</accession>
<dbReference type="SMART" id="SM00401">
    <property type="entry name" value="ZnF_GATA"/>
    <property type="match status" value="1"/>
</dbReference>